<keyword evidence="3" id="KW-1185">Reference proteome</keyword>
<gene>
    <name evidence="2" type="ORF">TRAPUB_9074</name>
</gene>
<feature type="compositionally biased region" description="Basic and acidic residues" evidence="1">
    <location>
        <begin position="28"/>
        <end position="37"/>
    </location>
</feature>
<protein>
    <submittedName>
        <fullName evidence="2">Uncharacterized protein</fullName>
    </submittedName>
</protein>
<accession>A0A1M2W3J8</accession>
<sequence length="93" mass="10023">MLRNGRRGERPPQSVIDSSSVFVDAYRDASKRARESIVEGCEEETADGSTGREGEGTSPEGSAARRAHSERTGQGKPSAIERRRASETDGTVE</sequence>
<evidence type="ECO:0000256" key="1">
    <source>
        <dbReference type="SAM" id="MobiDB-lite"/>
    </source>
</evidence>
<proteinExistence type="predicted"/>
<dbReference type="EMBL" id="MNAD01000300">
    <property type="protein sequence ID" value="OJT14373.1"/>
    <property type="molecule type" value="Genomic_DNA"/>
</dbReference>
<feature type="compositionally biased region" description="Basic and acidic residues" evidence="1">
    <location>
        <begin position="67"/>
        <end position="87"/>
    </location>
</feature>
<evidence type="ECO:0000313" key="2">
    <source>
        <dbReference type="EMBL" id="OJT14373.1"/>
    </source>
</evidence>
<dbReference type="AlphaFoldDB" id="A0A1M2W3J8"/>
<dbReference type="Proteomes" id="UP000184267">
    <property type="component" value="Unassembled WGS sequence"/>
</dbReference>
<evidence type="ECO:0000313" key="3">
    <source>
        <dbReference type="Proteomes" id="UP000184267"/>
    </source>
</evidence>
<feature type="region of interest" description="Disordered" evidence="1">
    <location>
        <begin position="28"/>
        <end position="93"/>
    </location>
</feature>
<comment type="caution">
    <text evidence="2">The sequence shown here is derived from an EMBL/GenBank/DDBJ whole genome shotgun (WGS) entry which is preliminary data.</text>
</comment>
<name>A0A1M2W3J8_TRAPU</name>
<organism evidence="2 3">
    <name type="scientific">Trametes pubescens</name>
    <name type="common">White-rot fungus</name>
    <dbReference type="NCBI Taxonomy" id="154538"/>
    <lineage>
        <taxon>Eukaryota</taxon>
        <taxon>Fungi</taxon>
        <taxon>Dikarya</taxon>
        <taxon>Basidiomycota</taxon>
        <taxon>Agaricomycotina</taxon>
        <taxon>Agaricomycetes</taxon>
        <taxon>Polyporales</taxon>
        <taxon>Polyporaceae</taxon>
        <taxon>Trametes</taxon>
    </lineage>
</organism>
<reference evidence="2 3" key="1">
    <citation type="submission" date="2016-10" db="EMBL/GenBank/DDBJ databases">
        <title>Genome sequence of the basidiomycete white-rot fungus Trametes pubescens.</title>
        <authorList>
            <person name="Makela M.R."/>
            <person name="Granchi Z."/>
            <person name="Peng M."/>
            <person name="De Vries R.P."/>
            <person name="Grigoriev I."/>
            <person name="Riley R."/>
            <person name="Hilden K."/>
        </authorList>
    </citation>
    <scope>NUCLEOTIDE SEQUENCE [LARGE SCALE GENOMIC DNA]</scope>
    <source>
        <strain evidence="2 3">FBCC735</strain>
    </source>
</reference>